<dbReference type="Gene3D" id="1.20.1420.30">
    <property type="entry name" value="NCX, central ion-binding region"/>
    <property type="match status" value="1"/>
</dbReference>
<feature type="transmembrane region" description="Helical" evidence="5">
    <location>
        <begin position="37"/>
        <end position="62"/>
    </location>
</feature>
<keyword evidence="4 5" id="KW-0472">Membrane</keyword>
<dbReference type="AlphaFoldDB" id="A0A0E3W3U9"/>
<dbReference type="EMBL" id="CGIH01000049">
    <property type="protein sequence ID" value="CFY06474.1"/>
    <property type="molecule type" value="Genomic_DNA"/>
</dbReference>
<sequence length="336" mass="36570">MNSIAFLLISLGIILLAAELFVNGVEWLGKLFNLSEGAVGSVLAAVGTALPETIIPIIALLFNRESDGHAIGIGAILGAPLMLATLAMFVTGAAVIIFRRKRINGTKVVADYSTMSRDLGFFIIVFTAAVLAGTLPPELRHWQLIIAGFMVFSYIWYVYEMLTQERDLDEESEMPVCYFARKYENPPLYRVTIQVLLALTLIIVGANLFVNSVSDVAAYYGIHAFVLSIIITPIATELPEKFNSVIWISRSKDTLALGNITGAMVFQSSLIPALGIFLTDWQLTSSALVSAILAISAAALLYIELVAKKHVSATMLLISGIFYIVFLVAVFQKIIV</sequence>
<keyword evidence="3 5" id="KW-1133">Transmembrane helix</keyword>
<dbReference type="Proteomes" id="UP000045545">
    <property type="component" value="Unassembled WGS sequence"/>
</dbReference>
<keyword evidence="2 5" id="KW-0812">Transmembrane</keyword>
<gene>
    <name evidence="7" type="ORF">2535</name>
</gene>
<evidence type="ECO:0000256" key="4">
    <source>
        <dbReference type="ARBA" id="ARBA00023136"/>
    </source>
</evidence>
<dbReference type="GO" id="GO:0005886">
    <property type="term" value="C:plasma membrane"/>
    <property type="evidence" value="ECO:0007669"/>
    <property type="project" value="TreeGrafter"/>
</dbReference>
<accession>A0A0E3W3U9</accession>
<evidence type="ECO:0000313" key="8">
    <source>
        <dbReference type="Proteomes" id="UP000045545"/>
    </source>
</evidence>
<reference evidence="7 8" key="1">
    <citation type="submission" date="2015-03" db="EMBL/GenBank/DDBJ databases">
        <authorList>
            <person name="Murphy D."/>
        </authorList>
    </citation>
    <scope>NUCLEOTIDE SEQUENCE [LARGE SCALE GENOMIC DNA]</scope>
    <source>
        <strain evidence="7 8">OL-4</strain>
    </source>
</reference>
<evidence type="ECO:0000256" key="3">
    <source>
        <dbReference type="ARBA" id="ARBA00022989"/>
    </source>
</evidence>
<evidence type="ECO:0000256" key="2">
    <source>
        <dbReference type="ARBA" id="ARBA00022692"/>
    </source>
</evidence>
<feature type="transmembrane region" description="Helical" evidence="5">
    <location>
        <begin position="256"/>
        <end position="277"/>
    </location>
</feature>
<comment type="subcellular location">
    <subcellularLocation>
        <location evidence="1">Membrane</location>
        <topology evidence="1">Multi-pass membrane protein</topology>
    </subcellularLocation>
</comment>
<dbReference type="Pfam" id="PF01699">
    <property type="entry name" value="Na_Ca_ex"/>
    <property type="match status" value="2"/>
</dbReference>
<keyword evidence="8" id="KW-1185">Reference proteome</keyword>
<protein>
    <submittedName>
        <fullName evidence="7">Sodium/calcium exchanger membrane region</fullName>
    </submittedName>
</protein>
<dbReference type="GO" id="GO:0006874">
    <property type="term" value="P:intracellular calcium ion homeostasis"/>
    <property type="evidence" value="ECO:0007669"/>
    <property type="project" value="TreeGrafter"/>
</dbReference>
<evidence type="ECO:0000256" key="5">
    <source>
        <dbReference type="SAM" id="Phobius"/>
    </source>
</evidence>
<dbReference type="STRING" id="690567.2535"/>
<feature type="transmembrane region" description="Helical" evidence="5">
    <location>
        <begin position="141"/>
        <end position="159"/>
    </location>
</feature>
<feature type="transmembrane region" description="Helical" evidence="5">
    <location>
        <begin position="315"/>
        <end position="335"/>
    </location>
</feature>
<evidence type="ECO:0000256" key="1">
    <source>
        <dbReference type="ARBA" id="ARBA00004141"/>
    </source>
</evidence>
<dbReference type="OrthoDB" id="9786081at2"/>
<proteinExistence type="predicted"/>
<feature type="transmembrane region" description="Helical" evidence="5">
    <location>
        <begin position="6"/>
        <end position="25"/>
    </location>
</feature>
<dbReference type="GO" id="GO:0008273">
    <property type="term" value="F:calcium, potassium:sodium antiporter activity"/>
    <property type="evidence" value="ECO:0007669"/>
    <property type="project" value="TreeGrafter"/>
</dbReference>
<feature type="domain" description="Sodium/calcium exchanger membrane region" evidence="6">
    <location>
        <begin position="193"/>
        <end position="331"/>
    </location>
</feature>
<dbReference type="InterPro" id="IPR004481">
    <property type="entry name" value="K/Na/Ca-exchanger"/>
</dbReference>
<name>A0A0E3W3U9_9FIRM</name>
<dbReference type="InterPro" id="IPR044880">
    <property type="entry name" value="NCX_ion-bd_dom_sf"/>
</dbReference>
<dbReference type="InterPro" id="IPR004837">
    <property type="entry name" value="NaCa_Exmemb"/>
</dbReference>
<feature type="transmembrane region" description="Helical" evidence="5">
    <location>
        <begin position="68"/>
        <end position="98"/>
    </location>
</feature>
<dbReference type="PANTHER" id="PTHR10846">
    <property type="entry name" value="SODIUM/POTASSIUM/CALCIUM EXCHANGER"/>
    <property type="match status" value="1"/>
</dbReference>
<dbReference type="GO" id="GO:0005262">
    <property type="term" value="F:calcium channel activity"/>
    <property type="evidence" value="ECO:0007669"/>
    <property type="project" value="TreeGrafter"/>
</dbReference>
<dbReference type="RefSeq" id="WP_046499852.1">
    <property type="nucleotide sequence ID" value="NZ_CGIH01000049.1"/>
</dbReference>
<evidence type="ECO:0000313" key="7">
    <source>
        <dbReference type="EMBL" id="CFY06474.1"/>
    </source>
</evidence>
<evidence type="ECO:0000259" key="6">
    <source>
        <dbReference type="Pfam" id="PF01699"/>
    </source>
</evidence>
<organism evidence="7 8">
    <name type="scientific">Syntrophomonas zehnderi OL-4</name>
    <dbReference type="NCBI Taxonomy" id="690567"/>
    <lineage>
        <taxon>Bacteria</taxon>
        <taxon>Bacillati</taxon>
        <taxon>Bacillota</taxon>
        <taxon>Clostridia</taxon>
        <taxon>Eubacteriales</taxon>
        <taxon>Syntrophomonadaceae</taxon>
        <taxon>Syntrophomonas</taxon>
    </lineage>
</organism>
<dbReference type="PANTHER" id="PTHR10846:SF8">
    <property type="entry name" value="INNER MEMBRANE PROTEIN YRBG"/>
    <property type="match status" value="1"/>
</dbReference>
<feature type="domain" description="Sodium/calcium exchanger membrane region" evidence="6">
    <location>
        <begin position="3"/>
        <end position="159"/>
    </location>
</feature>
<feature type="transmembrane region" description="Helical" evidence="5">
    <location>
        <begin position="188"/>
        <end position="210"/>
    </location>
</feature>
<feature type="transmembrane region" description="Helical" evidence="5">
    <location>
        <begin position="216"/>
        <end position="235"/>
    </location>
</feature>
<feature type="transmembrane region" description="Helical" evidence="5">
    <location>
        <begin position="119"/>
        <end position="135"/>
    </location>
</feature>
<feature type="transmembrane region" description="Helical" evidence="5">
    <location>
        <begin position="283"/>
        <end position="303"/>
    </location>
</feature>